<dbReference type="OrthoDB" id="9761451at2"/>
<feature type="transmembrane region" description="Helical" evidence="10">
    <location>
        <begin position="497"/>
        <end position="515"/>
    </location>
</feature>
<dbReference type="AlphaFoldDB" id="A0A292YSB4"/>
<dbReference type="GO" id="GO:0005886">
    <property type="term" value="C:plasma membrane"/>
    <property type="evidence" value="ECO:0007669"/>
    <property type="project" value="UniProtKB-SubCell"/>
</dbReference>
<evidence type="ECO:0000256" key="4">
    <source>
        <dbReference type="ARBA" id="ARBA00022519"/>
    </source>
</evidence>
<feature type="transmembrane region" description="Helical" evidence="10">
    <location>
        <begin position="624"/>
        <end position="641"/>
    </location>
</feature>
<dbReference type="PRINTS" id="PR01411">
    <property type="entry name" value="CCMFBIOGNSIS"/>
</dbReference>
<dbReference type="PRINTS" id="PR01410">
    <property type="entry name" value="CCBIOGENESIS"/>
</dbReference>
<evidence type="ECO:0000256" key="6">
    <source>
        <dbReference type="ARBA" id="ARBA00022748"/>
    </source>
</evidence>
<feature type="transmembrane region" description="Helical" evidence="10">
    <location>
        <begin position="272"/>
        <end position="292"/>
    </location>
</feature>
<gene>
    <name evidence="13" type="ORF">EFBL_3044</name>
</gene>
<feature type="transmembrane region" description="Helical" evidence="10">
    <location>
        <begin position="80"/>
        <end position="108"/>
    </location>
</feature>
<feature type="transmembrane region" description="Helical" evidence="10">
    <location>
        <begin position="207"/>
        <end position="228"/>
    </location>
</feature>
<evidence type="ECO:0000256" key="10">
    <source>
        <dbReference type="SAM" id="Phobius"/>
    </source>
</evidence>
<evidence type="ECO:0000259" key="11">
    <source>
        <dbReference type="Pfam" id="PF01578"/>
    </source>
</evidence>
<feature type="transmembrane region" description="Helical" evidence="10">
    <location>
        <begin position="6"/>
        <end position="27"/>
    </location>
</feature>
<dbReference type="InterPro" id="IPR003568">
    <property type="entry name" value="Cyt_c_biogenesis_CcmF"/>
</dbReference>
<feature type="transmembrane region" description="Helical" evidence="10">
    <location>
        <begin position="352"/>
        <end position="373"/>
    </location>
</feature>
<feature type="transmembrane region" description="Helical" evidence="10">
    <location>
        <begin position="120"/>
        <end position="143"/>
    </location>
</feature>
<feature type="domain" description="Cytochrome c-type biogenesis protein CcmF C-terminal" evidence="12">
    <location>
        <begin position="313"/>
        <end position="640"/>
    </location>
</feature>
<keyword evidence="4" id="KW-0997">Cell inner membrane</keyword>
<comment type="similarity">
    <text evidence="2">Belongs to the CcmF/CycK/Ccl1/NrfE/CcsA family.</text>
</comment>
<sequence>MALLGNSAIYLGLALSIYSLVIMLIGVKKQNQQLVDSGKGAILSVFLVTAISMALLLYLLGTSQFQFEYVKNYTSTELPLVYKLAALWAGNAGSLLLWTFFLALYNVMIMNSRMLRGNPMVPYVGMILTANTVFFMFILAFVAKPFVLLDEVPLEGNGLNPMLQNPGMMLHPVTLYLGYVGLSVPFAFAMAALLLKNIDDFWIKVTRRWTIVAWLFLTLGNLLGAQWAYVELGWGGYWAWDPVENASFMPWLTATAFLHSVMIQERKNMLKVWNVSLIIISYALTLFGTFLVRSGVLTSVHAFSNSNLGTYFLLYMGIAVIGGLYVLMSRYHLLRRDSGQFESLLSKESSFLLNNLILVGAAFSVFWGTNFPLISEAVRGTKVTVGAPFFNQVNAPIMLALLFVMAVCPLIAWQRSSLKNFRDNFLIPLALTVVLFLALVAMGMTKIWALVSFSVVGFLFLTHIQEFYRGIRARRKMTQETVPVAAWRLMIRNKRRYGGYIVHFGIAMIAIGIIGSNNFESDLAKTVKQGETIEIAGYTLTYESLAQRSEGINDIVFADLAVSKNGQAVGVIRAEKVFYGNWPEPSTEVGLISTFKEDLYVALSAWEPDGRATFSIKVNPLVKWIWTGGIIVVIGSLFAIWKGRFGNVVPKYTGVERKVS</sequence>
<evidence type="ECO:0000256" key="9">
    <source>
        <dbReference type="ARBA" id="ARBA00037230"/>
    </source>
</evidence>
<feature type="transmembrane region" description="Helical" evidence="10">
    <location>
        <begin position="447"/>
        <end position="468"/>
    </location>
</feature>
<reference evidence="14" key="1">
    <citation type="submission" date="2017-07" db="EMBL/GenBank/DDBJ databases">
        <title>Draft genome sequence of Effusibacillus lacus strain skLN1.</title>
        <authorList>
            <person name="Watanabe M."/>
            <person name="Kojima H."/>
            <person name="Fukui M."/>
        </authorList>
    </citation>
    <scope>NUCLEOTIDE SEQUENCE [LARGE SCALE GENOMIC DNA]</scope>
    <source>
        <strain evidence="14">skLN1</strain>
    </source>
</reference>
<evidence type="ECO:0000256" key="2">
    <source>
        <dbReference type="ARBA" id="ARBA00009186"/>
    </source>
</evidence>
<feature type="transmembrane region" description="Helical" evidence="10">
    <location>
        <begin position="176"/>
        <end position="195"/>
    </location>
</feature>
<evidence type="ECO:0000256" key="3">
    <source>
        <dbReference type="ARBA" id="ARBA00022475"/>
    </source>
</evidence>
<dbReference type="PANTHER" id="PTHR43653">
    <property type="entry name" value="CYTOCHROME C ASSEMBLY PROTEIN-RELATED"/>
    <property type="match status" value="1"/>
</dbReference>
<dbReference type="PANTHER" id="PTHR43653:SF1">
    <property type="entry name" value="CYTOCHROME C-TYPE BIOGENESIS PROTEIN CCMF"/>
    <property type="match status" value="1"/>
</dbReference>
<evidence type="ECO:0000259" key="12">
    <source>
        <dbReference type="Pfam" id="PF16327"/>
    </source>
</evidence>
<feature type="transmembrane region" description="Helical" evidence="10">
    <location>
        <begin position="248"/>
        <end position="265"/>
    </location>
</feature>
<name>A0A292YSB4_9BACL</name>
<comment type="caution">
    <text evidence="13">The sequence shown here is derived from an EMBL/GenBank/DDBJ whole genome shotgun (WGS) entry which is preliminary data.</text>
</comment>
<dbReference type="Pfam" id="PF16327">
    <property type="entry name" value="CcmF_C"/>
    <property type="match status" value="1"/>
</dbReference>
<organism evidence="13 14">
    <name type="scientific">Effusibacillus lacus</name>
    <dbReference type="NCBI Taxonomy" id="1348429"/>
    <lineage>
        <taxon>Bacteria</taxon>
        <taxon>Bacillati</taxon>
        <taxon>Bacillota</taxon>
        <taxon>Bacilli</taxon>
        <taxon>Bacillales</taxon>
        <taxon>Alicyclobacillaceae</taxon>
        <taxon>Effusibacillus</taxon>
    </lineage>
</organism>
<evidence type="ECO:0000313" key="14">
    <source>
        <dbReference type="Proteomes" id="UP000217785"/>
    </source>
</evidence>
<feature type="transmembrane region" description="Helical" evidence="10">
    <location>
        <begin position="425"/>
        <end position="441"/>
    </location>
</feature>
<evidence type="ECO:0000256" key="1">
    <source>
        <dbReference type="ARBA" id="ARBA00004429"/>
    </source>
</evidence>
<feature type="transmembrane region" description="Helical" evidence="10">
    <location>
        <begin position="393"/>
        <end position="413"/>
    </location>
</feature>
<dbReference type="Pfam" id="PF01578">
    <property type="entry name" value="Cytochrom_C_asm"/>
    <property type="match status" value="1"/>
</dbReference>
<dbReference type="RefSeq" id="WP_096183110.1">
    <property type="nucleotide sequence ID" value="NZ_BDUF01000095.1"/>
</dbReference>
<evidence type="ECO:0000313" key="13">
    <source>
        <dbReference type="EMBL" id="GAX91375.1"/>
    </source>
</evidence>
<feature type="transmembrane region" description="Helical" evidence="10">
    <location>
        <begin position="39"/>
        <end position="60"/>
    </location>
</feature>
<comment type="function">
    <text evidence="9">Required for the biogenesis of c-type cytochromes. Possible subunit of a heme lyase.</text>
</comment>
<keyword evidence="6" id="KW-0201">Cytochrome c-type biogenesis</keyword>
<protein>
    <submittedName>
        <fullName evidence="13">Cytochrome C biogenesis protein</fullName>
    </submittedName>
</protein>
<keyword evidence="7 10" id="KW-1133">Transmembrane helix</keyword>
<feature type="transmembrane region" description="Helical" evidence="10">
    <location>
        <begin position="312"/>
        <end position="331"/>
    </location>
</feature>
<evidence type="ECO:0000256" key="5">
    <source>
        <dbReference type="ARBA" id="ARBA00022692"/>
    </source>
</evidence>
<evidence type="ECO:0000256" key="8">
    <source>
        <dbReference type="ARBA" id="ARBA00023136"/>
    </source>
</evidence>
<keyword evidence="5 10" id="KW-0812">Transmembrane</keyword>
<keyword evidence="3" id="KW-1003">Cell membrane</keyword>
<dbReference type="InterPro" id="IPR002541">
    <property type="entry name" value="Cyt_c_assembly"/>
</dbReference>
<dbReference type="GO" id="GO:0017004">
    <property type="term" value="P:cytochrome complex assembly"/>
    <property type="evidence" value="ECO:0007669"/>
    <property type="project" value="UniProtKB-KW"/>
</dbReference>
<proteinExistence type="inferred from homology"/>
<dbReference type="InterPro" id="IPR032523">
    <property type="entry name" value="CcmF_C"/>
</dbReference>
<comment type="subcellular location">
    <subcellularLocation>
        <location evidence="1">Cell inner membrane</location>
        <topology evidence="1">Multi-pass membrane protein</topology>
    </subcellularLocation>
</comment>
<dbReference type="GO" id="GO:0015232">
    <property type="term" value="F:heme transmembrane transporter activity"/>
    <property type="evidence" value="ECO:0007669"/>
    <property type="project" value="InterPro"/>
</dbReference>
<dbReference type="GO" id="GO:0020037">
    <property type="term" value="F:heme binding"/>
    <property type="evidence" value="ECO:0007669"/>
    <property type="project" value="InterPro"/>
</dbReference>
<dbReference type="InterPro" id="IPR003567">
    <property type="entry name" value="Cyt_c_biogenesis"/>
</dbReference>
<dbReference type="Proteomes" id="UP000217785">
    <property type="component" value="Unassembled WGS sequence"/>
</dbReference>
<accession>A0A292YSB4</accession>
<keyword evidence="8 10" id="KW-0472">Membrane</keyword>
<feature type="domain" description="Cytochrome c assembly protein" evidence="11">
    <location>
        <begin position="89"/>
        <end position="294"/>
    </location>
</feature>
<dbReference type="EMBL" id="BDUF01000095">
    <property type="protein sequence ID" value="GAX91375.1"/>
    <property type="molecule type" value="Genomic_DNA"/>
</dbReference>
<evidence type="ECO:0000256" key="7">
    <source>
        <dbReference type="ARBA" id="ARBA00022989"/>
    </source>
</evidence>
<keyword evidence="14" id="KW-1185">Reference proteome</keyword>